<keyword evidence="1" id="KW-0812">Transmembrane</keyword>
<geneLocation type="plasmid" evidence="2">
    <name>2</name>
</geneLocation>
<evidence type="ECO:0000313" key="2">
    <source>
        <dbReference type="EMBL" id="VEU56527.1"/>
    </source>
</evidence>
<keyword evidence="1" id="KW-0472">Membrane</keyword>
<feature type="transmembrane region" description="Helical" evidence="1">
    <location>
        <begin position="9"/>
        <end position="29"/>
    </location>
</feature>
<name>A0A448ZZ67_METSV</name>
<gene>
    <name evidence="2" type="ORF">NCTC10113_01436</name>
</gene>
<organism evidence="2">
    <name type="scientific">Metamycoplasma salivarium</name>
    <name type="common">Mycoplasma salivarium</name>
    <dbReference type="NCBI Taxonomy" id="2124"/>
    <lineage>
        <taxon>Bacteria</taxon>
        <taxon>Bacillati</taxon>
        <taxon>Mycoplasmatota</taxon>
        <taxon>Mycoplasmoidales</taxon>
        <taxon>Metamycoplasmataceae</taxon>
        <taxon>Metamycoplasma</taxon>
    </lineage>
</organism>
<reference evidence="2" key="1">
    <citation type="submission" date="2019-01" db="EMBL/GenBank/DDBJ databases">
        <authorList>
            <consortium name="Pathogen Informatics"/>
        </authorList>
    </citation>
    <scope>NUCLEOTIDE SEQUENCE [LARGE SCALE GENOMIC DNA]</scope>
    <source>
        <strain evidence="2">NCTC10113</strain>
    </source>
</reference>
<sequence length="151" mass="17445">MKGIISKRFWIVFWTLNSCFALIYLAFAYINYSLILGHVAGCLTFSFFIYCSSLLFKEKNSDKDIKIKPSKAKNVVFFALLSIGTLIIVSIFFLINYLYRKYVDKTINLFFKIINFLTFATPFLLFTLTCLIEVIANRKDLKKNVKGVING</sequence>
<feature type="transmembrane region" description="Helical" evidence="1">
    <location>
        <begin position="76"/>
        <end position="99"/>
    </location>
</feature>
<feature type="transmembrane region" description="Helical" evidence="1">
    <location>
        <begin position="35"/>
        <end position="56"/>
    </location>
</feature>
<accession>A0A448ZZ67</accession>
<keyword evidence="1" id="KW-1133">Transmembrane helix</keyword>
<feature type="transmembrane region" description="Helical" evidence="1">
    <location>
        <begin position="111"/>
        <end position="136"/>
    </location>
</feature>
<protein>
    <submittedName>
        <fullName evidence="2">Uncharacterized protein</fullName>
    </submittedName>
</protein>
<proteinExistence type="predicted"/>
<dbReference type="AlphaFoldDB" id="A0A448ZZ67"/>
<dbReference type="EMBL" id="LR214939">
    <property type="protein sequence ID" value="VEU56527.1"/>
    <property type="molecule type" value="Genomic_DNA"/>
</dbReference>
<dbReference type="RefSeq" id="WP_024544377.1">
    <property type="nucleotide sequence ID" value="NZ_LR214938.2"/>
</dbReference>
<keyword evidence="2" id="KW-0614">Plasmid</keyword>
<evidence type="ECO:0000256" key="1">
    <source>
        <dbReference type="SAM" id="Phobius"/>
    </source>
</evidence>